<evidence type="ECO:0000313" key="3">
    <source>
        <dbReference type="EMBL" id="ADF60030.1"/>
    </source>
</evidence>
<keyword evidence="1" id="KW-0059">Arsenical resistance</keyword>
<dbReference type="SUPFAM" id="SSF52788">
    <property type="entry name" value="Phosphotyrosine protein phosphatases I"/>
    <property type="match status" value="1"/>
</dbReference>
<dbReference type="Proteomes" id="UP000002363">
    <property type="component" value="Chromosome"/>
</dbReference>
<accession>A0A0H3CFK1</accession>
<dbReference type="InterPro" id="IPR036196">
    <property type="entry name" value="Ptyr_pPase_sf"/>
</dbReference>
<dbReference type="KEGG" id="enc:ECL_00464"/>
<dbReference type="RefSeq" id="WP_007372635.1">
    <property type="nucleotide sequence ID" value="NC_014121.1"/>
</dbReference>
<dbReference type="HOGENOM" id="CLU_071415_3_0_6"/>
<evidence type="ECO:0000313" key="4">
    <source>
        <dbReference type="Proteomes" id="UP000002363"/>
    </source>
</evidence>
<dbReference type="InterPro" id="IPR023485">
    <property type="entry name" value="Ptyr_pPase"/>
</dbReference>
<sequence length="169" mass="18673">MMSKTYNVLFLCSGNSARSLFAEVLMNQLGGGKFRAFSAGTQPASSPHPLTLRVLNDQGFSTESLKSKHLQNFRHPDAPQMDFIFTLCDRMAGEGCPVFPGSPITAHWGFRDPALAAGTDTEKYHAFVEVEKQIATRIRLFLSLPLDKIDRLSLQKQLQAMGNTGSDEH</sequence>
<evidence type="ECO:0000256" key="1">
    <source>
        <dbReference type="ARBA" id="ARBA00022849"/>
    </source>
</evidence>
<keyword evidence="4" id="KW-1185">Reference proteome</keyword>
<dbReference type="PATRIC" id="fig|716541.4.peg.744"/>
<dbReference type="Pfam" id="PF01451">
    <property type="entry name" value="LMWPc"/>
    <property type="match status" value="1"/>
</dbReference>
<dbReference type="GO" id="GO:0046685">
    <property type="term" value="P:response to arsenic-containing substance"/>
    <property type="evidence" value="ECO:0007669"/>
    <property type="project" value="UniProtKB-KW"/>
</dbReference>
<dbReference type="OrthoDB" id="9793058at2"/>
<proteinExistence type="predicted"/>
<dbReference type="AlphaFoldDB" id="A0A0H3CFK1"/>
<name>A0A0H3CFK1_ENTCC</name>
<gene>
    <name evidence="3" type="ordered locus">ECL_00464</name>
</gene>
<reference evidence="3 4" key="1">
    <citation type="journal article" date="2010" name="J. Bacteriol.">
        <title>Complete genome sequence of Enterobacter cloacae subsp. cloacae type strain ATCC 13047.</title>
        <authorList>
            <person name="Ren Y."/>
            <person name="Ren Y."/>
            <person name="Zhou Z."/>
            <person name="Guo X."/>
            <person name="Li Y."/>
            <person name="Feng L."/>
            <person name="Wang L."/>
        </authorList>
    </citation>
    <scope>NUCLEOTIDE SEQUENCE [LARGE SCALE GENOMIC DNA]</scope>
    <source>
        <strain evidence="4">ATCC 13047 / DSM 30054 / NBRC 13535 / NCTC 10005 / WDCM 00083 / NCDC 279-56</strain>
    </source>
</reference>
<feature type="domain" description="Phosphotyrosine protein phosphatase I" evidence="2">
    <location>
        <begin position="6"/>
        <end position="144"/>
    </location>
</feature>
<organism evidence="3 4">
    <name type="scientific">Enterobacter cloacae subsp. cloacae (strain ATCC 13047 / DSM 30054 / NBRC 13535 / NCTC 10005 / WDCM 00083 / NCDC 279-56)</name>
    <dbReference type="NCBI Taxonomy" id="716541"/>
    <lineage>
        <taxon>Bacteria</taxon>
        <taxon>Pseudomonadati</taxon>
        <taxon>Pseudomonadota</taxon>
        <taxon>Gammaproteobacteria</taxon>
        <taxon>Enterobacterales</taxon>
        <taxon>Enterobacteriaceae</taxon>
        <taxon>Enterobacter</taxon>
        <taxon>Enterobacter cloacae complex</taxon>
    </lineage>
</organism>
<dbReference type="Gene3D" id="3.40.50.2300">
    <property type="match status" value="1"/>
</dbReference>
<evidence type="ECO:0000259" key="2">
    <source>
        <dbReference type="SMART" id="SM00226"/>
    </source>
</evidence>
<dbReference type="EMBL" id="CP001918">
    <property type="protein sequence ID" value="ADF60030.1"/>
    <property type="molecule type" value="Genomic_DNA"/>
</dbReference>
<dbReference type="STRING" id="716541.ECL_00464"/>
<dbReference type="eggNOG" id="COG0394">
    <property type="taxonomic scope" value="Bacteria"/>
</dbReference>
<dbReference type="CDD" id="cd16345">
    <property type="entry name" value="LMWP_ArsC"/>
    <property type="match status" value="1"/>
</dbReference>
<dbReference type="PANTHER" id="PTHR43428">
    <property type="entry name" value="ARSENATE REDUCTASE"/>
    <property type="match status" value="1"/>
</dbReference>
<dbReference type="EnsemblBacteria" id="ADF60030">
    <property type="protein sequence ID" value="ADF60030"/>
    <property type="gene ID" value="ECL_00464"/>
</dbReference>
<protein>
    <recommendedName>
        <fullName evidence="2">Phosphotyrosine protein phosphatase I domain-containing protein</fullName>
    </recommendedName>
</protein>
<dbReference type="SMART" id="SM00226">
    <property type="entry name" value="LMWPc"/>
    <property type="match status" value="1"/>
</dbReference>
<dbReference type="PANTHER" id="PTHR43428:SF1">
    <property type="entry name" value="ARSENATE REDUCTASE"/>
    <property type="match status" value="1"/>
</dbReference>